<keyword evidence="7 14" id="KW-0256">Endoplasmic reticulum</keyword>
<dbReference type="GO" id="GO:0046923">
    <property type="term" value="F:ER retention sequence binding"/>
    <property type="evidence" value="ECO:0007669"/>
    <property type="project" value="InterPro"/>
</dbReference>
<evidence type="ECO:0000256" key="11">
    <source>
        <dbReference type="ARBA" id="ARBA00023136"/>
    </source>
</evidence>
<dbReference type="GO" id="GO:0006621">
    <property type="term" value="P:protein retention in ER lumen"/>
    <property type="evidence" value="ECO:0007669"/>
    <property type="project" value="InterPro"/>
</dbReference>
<evidence type="ECO:0000256" key="7">
    <source>
        <dbReference type="ARBA" id="ARBA00022824"/>
    </source>
</evidence>
<keyword evidence="8" id="KW-0931">ER-Golgi transport</keyword>
<dbReference type="Proteomes" id="UP000001811">
    <property type="component" value="Unplaced"/>
</dbReference>
<dbReference type="Bgee" id="ENSOCUG00000008132">
    <property type="expression patterns" value="Expressed in embryo and 16 other cell types or tissues"/>
</dbReference>
<dbReference type="Pfam" id="PF00810">
    <property type="entry name" value="ER_lumen_recept"/>
    <property type="match status" value="1"/>
</dbReference>
<dbReference type="SMR" id="G1SUJ1"/>
<dbReference type="GO" id="GO:0015031">
    <property type="term" value="P:protein transport"/>
    <property type="evidence" value="ECO:0007669"/>
    <property type="project" value="UniProtKB-KW"/>
</dbReference>
<dbReference type="PRINTS" id="PR00660">
    <property type="entry name" value="ERLUMENR"/>
</dbReference>
<organism evidence="16 17">
    <name type="scientific">Oryctolagus cuniculus</name>
    <name type="common">Rabbit</name>
    <dbReference type="NCBI Taxonomy" id="9986"/>
    <lineage>
        <taxon>Eukaryota</taxon>
        <taxon>Metazoa</taxon>
        <taxon>Chordata</taxon>
        <taxon>Craniata</taxon>
        <taxon>Vertebrata</taxon>
        <taxon>Euteleostomi</taxon>
        <taxon>Mammalia</taxon>
        <taxon>Eutheria</taxon>
        <taxon>Euarchontoglires</taxon>
        <taxon>Glires</taxon>
        <taxon>Lagomorpha</taxon>
        <taxon>Leporidae</taxon>
        <taxon>Oryctolagus</taxon>
    </lineage>
</organism>
<evidence type="ECO:0000256" key="14">
    <source>
        <dbReference type="RuleBase" id="RU000634"/>
    </source>
</evidence>
<keyword evidence="11 14" id="KW-0472">Membrane</keyword>
<proteinExistence type="inferred from homology"/>
<comment type="caution">
    <text evidence="14">Lacks conserved residue(s) required for the propagation of feature annotation.</text>
</comment>
<accession>G1SUJ1</accession>
<evidence type="ECO:0000256" key="2">
    <source>
        <dbReference type="ARBA" id="ARBA00004477"/>
    </source>
</evidence>
<keyword evidence="13" id="KW-0968">Cytoplasmic vesicle</keyword>
<evidence type="ECO:0000256" key="3">
    <source>
        <dbReference type="ARBA" id="ARBA00004653"/>
    </source>
</evidence>
<keyword evidence="17" id="KW-1185">Reference proteome</keyword>
<dbReference type="GO" id="GO:0005789">
    <property type="term" value="C:endoplasmic reticulum membrane"/>
    <property type="evidence" value="ECO:0007669"/>
    <property type="project" value="UniProtKB-SubCell"/>
</dbReference>
<evidence type="ECO:0000256" key="8">
    <source>
        <dbReference type="ARBA" id="ARBA00022892"/>
    </source>
</evidence>
<protein>
    <recommendedName>
        <fullName evidence="14">ER lumen protein-retaining receptor</fullName>
    </recommendedName>
</protein>
<evidence type="ECO:0000256" key="6">
    <source>
        <dbReference type="ARBA" id="ARBA00022692"/>
    </source>
</evidence>
<keyword evidence="9 14" id="KW-0653">Protein transport</keyword>
<dbReference type="PROSITE" id="PS00952">
    <property type="entry name" value="ER_LUMEN_RECEPTOR_2"/>
    <property type="match status" value="1"/>
</dbReference>
<evidence type="ECO:0000313" key="16">
    <source>
        <dbReference type="Ensembl" id="ENSOCUP00000007028.3"/>
    </source>
</evidence>
<dbReference type="AlphaFoldDB" id="G1SUJ1"/>
<evidence type="ECO:0000256" key="1">
    <source>
        <dbReference type="ARBA" id="ARBA00004129"/>
    </source>
</evidence>
<dbReference type="PANTHER" id="PTHR10585">
    <property type="entry name" value="ER LUMEN PROTEIN RETAINING RECEPTOR"/>
    <property type="match status" value="1"/>
</dbReference>
<evidence type="ECO:0000313" key="17">
    <source>
        <dbReference type="Proteomes" id="UP000001811"/>
    </source>
</evidence>
<feature type="transmembrane region" description="Helical" evidence="14">
    <location>
        <begin position="221"/>
        <end position="241"/>
    </location>
</feature>
<sequence length="315" mass="34305">MGLGRTLTAEIRSLDFYSVCNREKLPGDFFFPSSTYLKGKETEIFHLLFHSANVCDRQGRATAKPGAQNSLWVSLAEWQGPEDLRRHPLPAGVCGSRQEAGVGSGCGTLGVLVSRRGDAAPDTAPPPPPEAFESGSGGEWGDSVPTAGTGRRRLGRPGCPGSNRAPFAGAPALLLPGWCERLPCPAPCFLGCSRWCARAGVVLLPSHSCPVLCPGLRPAQILWTFSIYLESVAILPQLFMVSKTGEAETITSHYLFALGVYRTLYLFNWIWRYHFEGFFDLIAIVAGLVQTVLYCDFFYLYVTKVLKGKKLSLPA</sequence>
<reference evidence="16" key="3">
    <citation type="submission" date="2025-09" db="UniProtKB">
        <authorList>
            <consortium name="Ensembl"/>
        </authorList>
    </citation>
    <scope>IDENTIFICATION</scope>
    <source>
        <strain evidence="16">Thorbecke</strain>
    </source>
</reference>
<dbReference type="GO" id="GO:0000139">
    <property type="term" value="C:Golgi membrane"/>
    <property type="evidence" value="ECO:0007669"/>
    <property type="project" value="UniProtKB-SubCell"/>
</dbReference>
<evidence type="ECO:0000256" key="5">
    <source>
        <dbReference type="ARBA" id="ARBA00022448"/>
    </source>
</evidence>
<keyword evidence="10 14" id="KW-1133">Transmembrane helix</keyword>
<feature type="transmembrane region" description="Helical" evidence="14">
    <location>
        <begin position="253"/>
        <end position="271"/>
    </location>
</feature>
<feature type="transmembrane region" description="Helical" evidence="14">
    <location>
        <begin position="277"/>
        <end position="302"/>
    </location>
</feature>
<feature type="region of interest" description="Disordered" evidence="15">
    <location>
        <begin position="116"/>
        <end position="158"/>
    </location>
</feature>
<evidence type="ECO:0000256" key="12">
    <source>
        <dbReference type="ARBA" id="ARBA00023170"/>
    </source>
</evidence>
<reference evidence="16 17" key="1">
    <citation type="journal article" date="2011" name="Nature">
        <title>A high-resolution map of human evolutionary constraint using 29 mammals.</title>
        <authorList>
            <person name="Lindblad-Toh K."/>
            <person name="Garber M."/>
            <person name="Zuk O."/>
            <person name="Lin M.F."/>
            <person name="Parker B.J."/>
            <person name="Washietl S."/>
            <person name="Kheradpour P."/>
            <person name="Ernst J."/>
            <person name="Jordan G."/>
            <person name="Mauceli E."/>
            <person name="Ward L.D."/>
            <person name="Lowe C.B."/>
            <person name="Holloway A.K."/>
            <person name="Clamp M."/>
            <person name="Gnerre S."/>
            <person name="Alfoldi J."/>
            <person name="Beal K."/>
            <person name="Chang J."/>
            <person name="Clawson H."/>
            <person name="Cuff J."/>
            <person name="Di Palma F."/>
            <person name="Fitzgerald S."/>
            <person name="Flicek P."/>
            <person name="Guttman M."/>
            <person name="Hubisz M.J."/>
            <person name="Jaffe D.B."/>
            <person name="Jungreis I."/>
            <person name="Kent W.J."/>
            <person name="Kostka D."/>
            <person name="Lara M."/>
            <person name="Martins A.L."/>
            <person name="Massingham T."/>
            <person name="Moltke I."/>
            <person name="Raney B.J."/>
            <person name="Rasmussen M.D."/>
            <person name="Robinson J."/>
            <person name="Stark A."/>
            <person name="Vilella A.J."/>
            <person name="Wen J."/>
            <person name="Xie X."/>
            <person name="Zody M.C."/>
            <person name="Baldwin J."/>
            <person name="Bloom T."/>
            <person name="Chin C.W."/>
            <person name="Heiman D."/>
            <person name="Nicol R."/>
            <person name="Nusbaum C."/>
            <person name="Young S."/>
            <person name="Wilkinson J."/>
            <person name="Worley K.C."/>
            <person name="Kovar C.L."/>
            <person name="Muzny D.M."/>
            <person name="Gibbs R.A."/>
            <person name="Cree A."/>
            <person name="Dihn H.H."/>
            <person name="Fowler G."/>
            <person name="Jhangiani S."/>
            <person name="Joshi V."/>
            <person name="Lee S."/>
            <person name="Lewis L.R."/>
            <person name="Nazareth L.V."/>
            <person name="Okwuonu G."/>
            <person name="Santibanez J."/>
            <person name="Warren W.C."/>
            <person name="Mardis E.R."/>
            <person name="Weinstock G.M."/>
            <person name="Wilson R.K."/>
            <person name="Delehaunty K."/>
            <person name="Dooling D."/>
            <person name="Fronik C."/>
            <person name="Fulton L."/>
            <person name="Fulton B."/>
            <person name="Graves T."/>
            <person name="Minx P."/>
            <person name="Sodergren E."/>
            <person name="Birney E."/>
            <person name="Margulies E.H."/>
            <person name="Herrero J."/>
            <person name="Green E.D."/>
            <person name="Haussler D."/>
            <person name="Siepel A."/>
            <person name="Goldman N."/>
            <person name="Pollard K.S."/>
            <person name="Pedersen J.S."/>
            <person name="Lander E.S."/>
            <person name="Kellis M."/>
        </authorList>
    </citation>
    <scope>NUCLEOTIDE SEQUENCE [LARGE SCALE GENOMIC DNA]</scope>
    <source>
        <strain evidence="17">Thorbecke</strain>
    </source>
</reference>
<evidence type="ECO:0000256" key="9">
    <source>
        <dbReference type="ARBA" id="ARBA00022927"/>
    </source>
</evidence>
<dbReference type="InterPro" id="IPR000133">
    <property type="entry name" value="ER_ret_rcpt"/>
</dbReference>
<dbReference type="InParanoid" id="G1SUJ1"/>
<evidence type="ECO:0000256" key="15">
    <source>
        <dbReference type="SAM" id="MobiDB-lite"/>
    </source>
</evidence>
<dbReference type="Ensembl" id="ENSOCUT00000008130.3">
    <property type="protein sequence ID" value="ENSOCUP00000007028.3"/>
    <property type="gene ID" value="ENSOCUG00000008132.3"/>
</dbReference>
<keyword evidence="12 14" id="KW-0675">Receptor</keyword>
<dbReference type="GeneTree" id="ENSGT00390000004010"/>
<dbReference type="HOGENOM" id="CLU_057784_0_0_1"/>
<name>G1SUJ1_RABIT</name>
<reference evidence="16" key="2">
    <citation type="submission" date="2025-08" db="UniProtKB">
        <authorList>
            <consortium name="Ensembl"/>
        </authorList>
    </citation>
    <scope>IDENTIFICATION</scope>
    <source>
        <strain evidence="16">Thorbecke</strain>
    </source>
</reference>
<keyword evidence="5 14" id="KW-0813">Transport</keyword>
<dbReference type="eggNOG" id="KOG3106">
    <property type="taxonomic scope" value="Eukaryota"/>
</dbReference>
<evidence type="ECO:0000256" key="4">
    <source>
        <dbReference type="ARBA" id="ARBA00010120"/>
    </source>
</evidence>
<evidence type="ECO:0000256" key="13">
    <source>
        <dbReference type="ARBA" id="ARBA00023329"/>
    </source>
</evidence>
<comment type="subcellular location">
    <subcellularLocation>
        <location evidence="1">Cytoplasmic vesicle</location>
        <location evidence="1">COPI-coated vesicle membrane</location>
        <topology evidence="1">Multi-pass membrane protein</topology>
    </subcellularLocation>
    <subcellularLocation>
        <location evidence="2 14">Endoplasmic reticulum membrane</location>
        <topology evidence="2 14">Multi-pass membrane protein</topology>
    </subcellularLocation>
    <subcellularLocation>
        <location evidence="3">Golgi apparatus membrane</location>
        <topology evidence="3">Multi-pass membrane protein</topology>
    </subcellularLocation>
</comment>
<dbReference type="GO" id="GO:0030663">
    <property type="term" value="C:COPI-coated vesicle membrane"/>
    <property type="evidence" value="ECO:0007669"/>
    <property type="project" value="UniProtKB-SubCell"/>
</dbReference>
<dbReference type="GO" id="GO:0016192">
    <property type="term" value="P:vesicle-mediated transport"/>
    <property type="evidence" value="ECO:0007669"/>
    <property type="project" value="UniProtKB-KW"/>
</dbReference>
<dbReference type="STRING" id="9986.ENSOCUP00000007028"/>
<comment type="similarity">
    <text evidence="4 14">Belongs to the ERD2 family.</text>
</comment>
<evidence type="ECO:0000256" key="10">
    <source>
        <dbReference type="ARBA" id="ARBA00022989"/>
    </source>
</evidence>
<keyword evidence="6 14" id="KW-0812">Transmembrane</keyword>